<dbReference type="EMBL" id="DPPF01000087">
    <property type="protein sequence ID" value="HCW92877.1"/>
    <property type="molecule type" value="Genomic_DNA"/>
</dbReference>
<dbReference type="Pfam" id="PF05137">
    <property type="entry name" value="PilN"/>
    <property type="match status" value="1"/>
</dbReference>
<keyword evidence="1" id="KW-0175">Coiled coil</keyword>
<dbReference type="AlphaFoldDB" id="A0A3D5QAL6"/>
<dbReference type="InterPro" id="IPR052534">
    <property type="entry name" value="Extracell_DNA_Util/SecSys_Comp"/>
</dbReference>
<reference evidence="3 4" key="1">
    <citation type="journal article" date="2018" name="Nat. Biotechnol.">
        <title>A standardized bacterial taxonomy based on genome phylogeny substantially revises the tree of life.</title>
        <authorList>
            <person name="Parks D.H."/>
            <person name="Chuvochina M."/>
            <person name="Waite D.W."/>
            <person name="Rinke C."/>
            <person name="Skarshewski A."/>
            <person name="Chaumeil P.A."/>
            <person name="Hugenholtz P."/>
        </authorList>
    </citation>
    <scope>NUCLEOTIDE SEQUENCE [LARGE SCALE GENOMIC DNA]</scope>
    <source>
        <strain evidence="3">UBA8672</strain>
    </source>
</reference>
<feature type="transmembrane region" description="Helical" evidence="2">
    <location>
        <begin position="21"/>
        <end position="39"/>
    </location>
</feature>
<evidence type="ECO:0000313" key="4">
    <source>
        <dbReference type="Proteomes" id="UP000262325"/>
    </source>
</evidence>
<dbReference type="InterPro" id="IPR007813">
    <property type="entry name" value="PilN"/>
</dbReference>
<proteinExistence type="predicted"/>
<dbReference type="Proteomes" id="UP000262325">
    <property type="component" value="Unassembled WGS sequence"/>
</dbReference>
<gene>
    <name evidence="3" type="ORF">DHM44_04270</name>
</gene>
<dbReference type="PANTHER" id="PTHR40278">
    <property type="entry name" value="DNA UTILIZATION PROTEIN HOFN"/>
    <property type="match status" value="1"/>
</dbReference>
<sequence>MIKINLLLSKKKKFRPVYFELLLFFIIVAALVFSFNLIVQGLNSKTQLIQTEIDKLNREYRELQQVKREVDAFKQQKQELQSKIDIVKKLKQDQKGYYKILTVFEKAMPEDVWVGSISFDGNSINVSGSSLRTASVNKFIVNLYESKIFTNVNLQVVRKKTVENIDINDFSITADVRLGGA</sequence>
<keyword evidence="2" id="KW-1133">Transmembrane helix</keyword>
<evidence type="ECO:0000256" key="2">
    <source>
        <dbReference type="SAM" id="Phobius"/>
    </source>
</evidence>
<dbReference type="PANTHER" id="PTHR40278:SF1">
    <property type="entry name" value="DNA UTILIZATION PROTEIN HOFN"/>
    <property type="match status" value="1"/>
</dbReference>
<name>A0A3D5QAL6_FLESI</name>
<evidence type="ECO:0000256" key="1">
    <source>
        <dbReference type="SAM" id="Coils"/>
    </source>
</evidence>
<accession>A0A3D5QAL6</accession>
<comment type="caution">
    <text evidence="3">The sequence shown here is derived from an EMBL/GenBank/DDBJ whole genome shotgun (WGS) entry which is preliminary data.</text>
</comment>
<organism evidence="3 4">
    <name type="scientific">Flexistipes sinusarabici</name>
    <dbReference type="NCBI Taxonomy" id="2352"/>
    <lineage>
        <taxon>Bacteria</taxon>
        <taxon>Pseudomonadati</taxon>
        <taxon>Deferribacterota</taxon>
        <taxon>Deferribacteres</taxon>
        <taxon>Deferribacterales</taxon>
        <taxon>Flexistipitaceae</taxon>
        <taxon>Flexistipes</taxon>
    </lineage>
</organism>
<feature type="coiled-coil region" evidence="1">
    <location>
        <begin position="39"/>
        <end position="93"/>
    </location>
</feature>
<evidence type="ECO:0000313" key="3">
    <source>
        <dbReference type="EMBL" id="HCW92877.1"/>
    </source>
</evidence>
<keyword evidence="2" id="KW-0812">Transmembrane</keyword>
<protein>
    <submittedName>
        <fullName evidence="3">Fimbrial assembly protein</fullName>
    </submittedName>
</protein>
<keyword evidence="2" id="KW-0472">Membrane</keyword>